<dbReference type="AlphaFoldDB" id="A0AAV6VPJ9"/>
<accession>A0AAV6VPJ9</accession>
<proteinExistence type="predicted"/>
<comment type="caution">
    <text evidence="1">The sequence shown here is derived from an EMBL/GenBank/DDBJ whole genome shotgun (WGS) entry which is preliminary data.</text>
</comment>
<keyword evidence="2" id="KW-1185">Reference proteome</keyword>
<name>A0AAV6VPJ9_9ARAC</name>
<organism evidence="1 2">
    <name type="scientific">Oedothorax gibbosus</name>
    <dbReference type="NCBI Taxonomy" id="931172"/>
    <lineage>
        <taxon>Eukaryota</taxon>
        <taxon>Metazoa</taxon>
        <taxon>Ecdysozoa</taxon>
        <taxon>Arthropoda</taxon>
        <taxon>Chelicerata</taxon>
        <taxon>Arachnida</taxon>
        <taxon>Araneae</taxon>
        <taxon>Araneomorphae</taxon>
        <taxon>Entelegynae</taxon>
        <taxon>Araneoidea</taxon>
        <taxon>Linyphiidae</taxon>
        <taxon>Erigoninae</taxon>
        <taxon>Oedothorax</taxon>
    </lineage>
</organism>
<protein>
    <submittedName>
        <fullName evidence="1">Uncharacterized protein</fullName>
    </submittedName>
</protein>
<sequence>MRASERWWVASRVGLHNSRVSRAQKMVGILESVYITVEVSRASEDGGWLLESVYITVEVSRSFRKMVGGFSSRFT</sequence>
<reference evidence="1 2" key="1">
    <citation type="journal article" date="2022" name="Nat. Ecol. Evol.">
        <title>A masculinizing supergene underlies an exaggerated male reproductive morph in a spider.</title>
        <authorList>
            <person name="Hendrickx F."/>
            <person name="De Corte Z."/>
            <person name="Sonet G."/>
            <person name="Van Belleghem S.M."/>
            <person name="Kostlbacher S."/>
            <person name="Vangestel C."/>
        </authorList>
    </citation>
    <scope>NUCLEOTIDE SEQUENCE [LARGE SCALE GENOMIC DNA]</scope>
    <source>
        <strain evidence="1">W744_W776</strain>
    </source>
</reference>
<dbReference type="EMBL" id="JAFNEN010000044">
    <property type="protein sequence ID" value="KAG8198111.1"/>
    <property type="molecule type" value="Genomic_DNA"/>
</dbReference>
<evidence type="ECO:0000313" key="2">
    <source>
        <dbReference type="Proteomes" id="UP000827092"/>
    </source>
</evidence>
<gene>
    <name evidence="1" type="ORF">JTE90_020934</name>
</gene>
<evidence type="ECO:0000313" key="1">
    <source>
        <dbReference type="EMBL" id="KAG8198111.1"/>
    </source>
</evidence>
<dbReference type="Proteomes" id="UP000827092">
    <property type="component" value="Unassembled WGS sequence"/>
</dbReference>